<evidence type="ECO:0000259" key="3">
    <source>
        <dbReference type="PROSITE" id="PS50977"/>
    </source>
</evidence>
<dbReference type="PROSITE" id="PS50977">
    <property type="entry name" value="HTH_TETR_2"/>
    <property type="match status" value="1"/>
</dbReference>
<dbReference type="AlphaFoldDB" id="A0A4V2QCD1"/>
<comment type="caution">
    <text evidence="4">The sequence shown here is derived from an EMBL/GenBank/DDBJ whole genome shotgun (WGS) entry which is preliminary data.</text>
</comment>
<dbReference type="PRINTS" id="PR00455">
    <property type="entry name" value="HTHTETR"/>
</dbReference>
<dbReference type="PANTHER" id="PTHR43479">
    <property type="entry name" value="ACREF/ENVCD OPERON REPRESSOR-RELATED"/>
    <property type="match status" value="1"/>
</dbReference>
<name>A0A4V2QCD1_HYDET</name>
<reference evidence="4 5" key="1">
    <citation type="submission" date="2019-03" db="EMBL/GenBank/DDBJ databases">
        <title>Genomic Encyclopedia of Type Strains, Phase IV (KMG-IV): sequencing the most valuable type-strain genomes for metagenomic binning, comparative biology and taxonomic classification.</title>
        <authorList>
            <person name="Goeker M."/>
        </authorList>
    </citation>
    <scope>NUCLEOTIDE SEQUENCE [LARGE SCALE GENOMIC DNA]</scope>
    <source>
        <strain evidence="4 5">LX-B</strain>
    </source>
</reference>
<dbReference type="Proteomes" id="UP000295008">
    <property type="component" value="Unassembled WGS sequence"/>
</dbReference>
<evidence type="ECO:0000256" key="2">
    <source>
        <dbReference type="PROSITE-ProRule" id="PRU00335"/>
    </source>
</evidence>
<sequence length="190" mass="21969">MPDMSTSDSILAAAMELFSKKGYAAVTTKEIAAKAQVNEVTLFRHFETKRILYNKVFSKYIFEPSFEDVFHKQIAWDLSKDLLNIASFFYNIIIRNSKLLQMNIRDSGDFLEDSFPTRMSHEAKQKLIFYFSVMKEKGVVTEEPEILATNFLTMNAGMTLSLFFDGFEMKEDLEVYLDKMVDIFVKGIRA</sequence>
<dbReference type="InterPro" id="IPR001647">
    <property type="entry name" value="HTH_TetR"/>
</dbReference>
<organism evidence="4 5">
    <name type="scientific">Hydrogenispora ethanolica</name>
    <dbReference type="NCBI Taxonomy" id="1082276"/>
    <lineage>
        <taxon>Bacteria</taxon>
        <taxon>Bacillati</taxon>
        <taxon>Bacillota</taxon>
        <taxon>Hydrogenispora</taxon>
    </lineage>
</organism>
<keyword evidence="1 2" id="KW-0238">DNA-binding</keyword>
<accession>A0A4V2QCD1</accession>
<protein>
    <submittedName>
        <fullName evidence="4">TetR family transcriptional regulator</fullName>
    </submittedName>
</protein>
<dbReference type="InterPro" id="IPR009057">
    <property type="entry name" value="Homeodomain-like_sf"/>
</dbReference>
<evidence type="ECO:0000313" key="4">
    <source>
        <dbReference type="EMBL" id="TCL59797.1"/>
    </source>
</evidence>
<dbReference type="Gene3D" id="1.10.357.10">
    <property type="entry name" value="Tetracycline Repressor, domain 2"/>
    <property type="match status" value="1"/>
</dbReference>
<feature type="DNA-binding region" description="H-T-H motif" evidence="2">
    <location>
        <begin position="27"/>
        <end position="46"/>
    </location>
</feature>
<evidence type="ECO:0000313" key="5">
    <source>
        <dbReference type="Proteomes" id="UP000295008"/>
    </source>
</evidence>
<dbReference type="GO" id="GO:0003677">
    <property type="term" value="F:DNA binding"/>
    <property type="evidence" value="ECO:0007669"/>
    <property type="project" value="UniProtKB-UniRule"/>
</dbReference>
<dbReference type="EMBL" id="SLUN01000037">
    <property type="protein sequence ID" value="TCL59797.1"/>
    <property type="molecule type" value="Genomic_DNA"/>
</dbReference>
<gene>
    <name evidence="4" type="ORF">EDC14_103734</name>
</gene>
<feature type="domain" description="HTH tetR-type" evidence="3">
    <location>
        <begin position="4"/>
        <end position="64"/>
    </location>
</feature>
<dbReference type="SUPFAM" id="SSF46689">
    <property type="entry name" value="Homeodomain-like"/>
    <property type="match status" value="1"/>
</dbReference>
<dbReference type="Pfam" id="PF00440">
    <property type="entry name" value="TetR_N"/>
    <property type="match status" value="1"/>
</dbReference>
<dbReference type="RefSeq" id="WP_132016454.1">
    <property type="nucleotide sequence ID" value="NZ_SLUN01000037.1"/>
</dbReference>
<evidence type="ECO:0000256" key="1">
    <source>
        <dbReference type="ARBA" id="ARBA00023125"/>
    </source>
</evidence>
<dbReference type="InterPro" id="IPR050624">
    <property type="entry name" value="HTH-type_Tx_Regulator"/>
</dbReference>
<keyword evidence="5" id="KW-1185">Reference proteome</keyword>
<proteinExistence type="predicted"/>
<dbReference type="PANTHER" id="PTHR43479:SF11">
    <property type="entry name" value="ACREF_ENVCD OPERON REPRESSOR-RELATED"/>
    <property type="match status" value="1"/>
</dbReference>
<dbReference type="OrthoDB" id="9780824at2"/>